<name>A0A6A6G1D1_9PEZI</name>
<keyword evidence="4" id="KW-1185">Reference proteome</keyword>
<feature type="chain" id="PRO_5025522816" evidence="2">
    <location>
        <begin position="21"/>
        <end position="197"/>
    </location>
</feature>
<dbReference type="Proteomes" id="UP000799538">
    <property type="component" value="Unassembled WGS sequence"/>
</dbReference>
<gene>
    <name evidence="3" type="ORF">BDZ85DRAFT_268474</name>
</gene>
<evidence type="ECO:0000256" key="1">
    <source>
        <dbReference type="SAM" id="MobiDB-lite"/>
    </source>
</evidence>
<proteinExistence type="predicted"/>
<keyword evidence="2" id="KW-0732">Signal</keyword>
<organism evidence="3 4">
    <name type="scientific">Elsinoe ampelina</name>
    <dbReference type="NCBI Taxonomy" id="302913"/>
    <lineage>
        <taxon>Eukaryota</taxon>
        <taxon>Fungi</taxon>
        <taxon>Dikarya</taxon>
        <taxon>Ascomycota</taxon>
        <taxon>Pezizomycotina</taxon>
        <taxon>Dothideomycetes</taxon>
        <taxon>Dothideomycetidae</taxon>
        <taxon>Myriangiales</taxon>
        <taxon>Elsinoaceae</taxon>
        <taxon>Elsinoe</taxon>
    </lineage>
</organism>
<dbReference type="EMBL" id="ML992516">
    <property type="protein sequence ID" value="KAF2219454.1"/>
    <property type="molecule type" value="Genomic_DNA"/>
</dbReference>
<evidence type="ECO:0000313" key="3">
    <source>
        <dbReference type="EMBL" id="KAF2219454.1"/>
    </source>
</evidence>
<evidence type="ECO:0000313" key="4">
    <source>
        <dbReference type="Proteomes" id="UP000799538"/>
    </source>
</evidence>
<evidence type="ECO:0000256" key="2">
    <source>
        <dbReference type="SAM" id="SignalP"/>
    </source>
</evidence>
<sequence length="197" mass="21392">MKAGTSSLLLLSALSIGIYAGPINPAVNNGYNRGDGYSVDGEQILTRRDPRNVVDLDQIAQDFQNAQDNDPNAFIRPIKRAVNPGSMKVEPNTRAYEDAVDEAYGDLENIKTEGKATSPGGPPIKRDNTKRMVAPYEPVDDGPFFTFGDFEPDPRGPALAKREMAPVTGDSPFRPPGSGSEEISDETNPTDQEPPQW</sequence>
<protein>
    <submittedName>
        <fullName evidence="3">Uncharacterized protein</fullName>
    </submittedName>
</protein>
<reference evidence="4" key="1">
    <citation type="journal article" date="2020" name="Stud. Mycol.">
        <title>101 Dothideomycetes genomes: A test case for predicting lifestyles and emergence of pathogens.</title>
        <authorList>
            <person name="Haridas S."/>
            <person name="Albert R."/>
            <person name="Binder M."/>
            <person name="Bloem J."/>
            <person name="LaButti K."/>
            <person name="Salamov A."/>
            <person name="Andreopoulos B."/>
            <person name="Baker S."/>
            <person name="Barry K."/>
            <person name="Bills G."/>
            <person name="Bluhm B."/>
            <person name="Cannon C."/>
            <person name="Castanera R."/>
            <person name="Culley D."/>
            <person name="Daum C."/>
            <person name="Ezra D."/>
            <person name="Gonzalez J."/>
            <person name="Henrissat B."/>
            <person name="Kuo A."/>
            <person name="Liang C."/>
            <person name="Lipzen A."/>
            <person name="Lutzoni F."/>
            <person name="Magnuson J."/>
            <person name="Mondo S."/>
            <person name="Nolan M."/>
            <person name="Ohm R."/>
            <person name="Pangilinan J."/>
            <person name="Park H.-J."/>
            <person name="Ramirez L."/>
            <person name="Alfaro M."/>
            <person name="Sun H."/>
            <person name="Tritt A."/>
            <person name="Yoshinaga Y."/>
            <person name="Zwiers L.-H."/>
            <person name="Turgeon B."/>
            <person name="Goodwin S."/>
            <person name="Spatafora J."/>
            <person name="Crous P."/>
            <person name="Grigoriev I."/>
        </authorList>
    </citation>
    <scope>NUCLEOTIDE SEQUENCE [LARGE SCALE GENOMIC DNA]</scope>
    <source>
        <strain evidence="4">CECT 20119</strain>
    </source>
</reference>
<dbReference type="AlphaFoldDB" id="A0A6A6G1D1"/>
<feature type="compositionally biased region" description="Polar residues" evidence="1">
    <location>
        <begin position="186"/>
        <end position="197"/>
    </location>
</feature>
<feature type="region of interest" description="Disordered" evidence="1">
    <location>
        <begin position="144"/>
        <end position="197"/>
    </location>
</feature>
<dbReference type="OrthoDB" id="10320038at2759"/>
<accession>A0A6A6G1D1</accession>
<feature type="signal peptide" evidence="2">
    <location>
        <begin position="1"/>
        <end position="20"/>
    </location>
</feature>